<dbReference type="RefSeq" id="WP_156158777.1">
    <property type="nucleotide sequence ID" value="NZ_DUJU01000130.1"/>
</dbReference>
<dbReference type="AlphaFoldDB" id="A0A832SK75"/>
<accession>A0A832SK75</accession>
<dbReference type="EMBL" id="DUJU01000130">
    <property type="protein sequence ID" value="HIH94582.1"/>
    <property type="molecule type" value="Genomic_DNA"/>
</dbReference>
<gene>
    <name evidence="1" type="ORF">HA338_11335</name>
</gene>
<evidence type="ECO:0000313" key="2">
    <source>
        <dbReference type="Proteomes" id="UP000600774"/>
    </source>
</evidence>
<protein>
    <submittedName>
        <fullName evidence="1">Uncharacterized protein</fullName>
    </submittedName>
</protein>
<dbReference type="Proteomes" id="UP000600774">
    <property type="component" value="Unassembled WGS sequence"/>
</dbReference>
<name>A0A832SK75_9EURY</name>
<proteinExistence type="predicted"/>
<sequence length="46" mass="5366">MKSMTMNVNGIIEKYRTIFRKVTSKSYFPYPLRNSLQGENAPGYSF</sequence>
<evidence type="ECO:0000313" key="1">
    <source>
        <dbReference type="EMBL" id="HIH94582.1"/>
    </source>
</evidence>
<reference evidence="1" key="1">
    <citation type="journal article" date="2020" name="bioRxiv">
        <title>A rank-normalized archaeal taxonomy based on genome phylogeny resolves widespread incomplete and uneven classifications.</title>
        <authorList>
            <person name="Rinke C."/>
            <person name="Chuvochina M."/>
            <person name="Mussig A.J."/>
            <person name="Chaumeil P.-A."/>
            <person name="Waite D.W."/>
            <person name="Whitman W.B."/>
            <person name="Parks D.H."/>
            <person name="Hugenholtz P."/>
        </authorList>
    </citation>
    <scope>NUCLEOTIDE SEQUENCE</scope>
    <source>
        <strain evidence="1">UBA8876</strain>
    </source>
</reference>
<dbReference type="GeneID" id="42864029"/>
<organism evidence="1 2">
    <name type="scientific">Methanosarcina acetivorans</name>
    <dbReference type="NCBI Taxonomy" id="2214"/>
    <lineage>
        <taxon>Archaea</taxon>
        <taxon>Methanobacteriati</taxon>
        <taxon>Methanobacteriota</taxon>
        <taxon>Stenosarchaea group</taxon>
        <taxon>Methanomicrobia</taxon>
        <taxon>Methanosarcinales</taxon>
        <taxon>Methanosarcinaceae</taxon>
        <taxon>Methanosarcina</taxon>
    </lineage>
</organism>
<comment type="caution">
    <text evidence="1">The sequence shown here is derived from an EMBL/GenBank/DDBJ whole genome shotgun (WGS) entry which is preliminary data.</text>
</comment>